<dbReference type="Gene3D" id="3.20.20.30">
    <property type="entry name" value="Luciferase-like domain"/>
    <property type="match status" value="1"/>
</dbReference>
<feature type="domain" description="Luciferase-like" evidence="2">
    <location>
        <begin position="11"/>
        <end position="303"/>
    </location>
</feature>
<evidence type="ECO:0000313" key="4">
    <source>
        <dbReference type="Proteomes" id="UP000240880"/>
    </source>
</evidence>
<evidence type="ECO:0000256" key="1">
    <source>
        <dbReference type="ARBA" id="ARBA00023002"/>
    </source>
</evidence>
<dbReference type="AlphaFoldDB" id="A0A2R6AB71"/>
<name>A0A2R6AB71_9ARCH</name>
<dbReference type="GO" id="GO:0016705">
    <property type="term" value="F:oxidoreductase activity, acting on paired donors, with incorporation or reduction of molecular oxygen"/>
    <property type="evidence" value="ECO:0007669"/>
    <property type="project" value="InterPro"/>
</dbReference>
<protein>
    <recommendedName>
        <fullName evidence="2">Luciferase-like domain-containing protein</fullName>
    </recommendedName>
</protein>
<dbReference type="Proteomes" id="UP000240880">
    <property type="component" value="Unassembled WGS sequence"/>
</dbReference>
<dbReference type="CDD" id="cd01097">
    <property type="entry name" value="Tetrahydromethanopterin_reductase"/>
    <property type="match status" value="1"/>
</dbReference>
<evidence type="ECO:0000259" key="2">
    <source>
        <dbReference type="Pfam" id="PF00296"/>
    </source>
</evidence>
<gene>
    <name evidence="3" type="ORF">B9Q01_04045</name>
</gene>
<dbReference type="SUPFAM" id="SSF51679">
    <property type="entry name" value="Bacterial luciferase-like"/>
    <property type="match status" value="1"/>
</dbReference>
<reference evidence="3 4" key="1">
    <citation type="submission" date="2017-04" db="EMBL/GenBank/DDBJ databases">
        <title>Novel microbial lineages endemic to geothermal iron-oxide mats fill important gaps in the evolutionary history of Archaea.</title>
        <authorList>
            <person name="Jay Z.J."/>
            <person name="Beam J.P."/>
            <person name="Dlakic M."/>
            <person name="Rusch D.B."/>
            <person name="Kozubal M.A."/>
            <person name="Inskeep W.P."/>
        </authorList>
    </citation>
    <scope>NUCLEOTIDE SEQUENCE [LARGE SCALE GENOMIC DNA]</scope>
    <source>
        <strain evidence="3">OSP_D</strain>
    </source>
</reference>
<comment type="caution">
    <text evidence="3">The sequence shown here is derived from an EMBL/GenBank/DDBJ whole genome shotgun (WGS) entry which is preliminary data.</text>
</comment>
<dbReference type="PANTHER" id="PTHR43244">
    <property type="match status" value="1"/>
</dbReference>
<dbReference type="InterPro" id="IPR036661">
    <property type="entry name" value="Luciferase-like_sf"/>
</dbReference>
<organism evidence="3 4">
    <name type="scientific">Candidatus Marsarchaeota G1 archaeon OSP_D</name>
    <dbReference type="NCBI Taxonomy" id="1978155"/>
    <lineage>
        <taxon>Archaea</taxon>
        <taxon>Candidatus Marsarchaeota</taxon>
        <taxon>Candidatus Marsarchaeota group 1</taxon>
    </lineage>
</organism>
<proteinExistence type="predicted"/>
<dbReference type="Pfam" id="PF00296">
    <property type="entry name" value="Bac_luciferase"/>
    <property type="match status" value="1"/>
</dbReference>
<keyword evidence="1" id="KW-0560">Oxidoreductase</keyword>
<sequence>MILEAEITPALSPRQFLEISRLVEKLGFDRLGVSDVLGYPDSFVLQALSLKVTRNIKIGSLVSNPFTRHPALLASSFATLAELSGDRCYLGLGVGASLEKIGIRAQKPVRALKEAVQTIRALISGKEVNTKGVFSFERFKLLRPIGTPEIIIGTRSHKIAKLAGEIADGVVLGARFTSKEYLSELLKCVKMGARKAKRKPSELFVAPRLTLCCSKDGELARKSVKPYVAHYYSVVGRLNPEYEQSVAQKLERLLKKVDDWYFSPSAIWPREMYELVDEEMVDKFAIAGTPEQCAQRVLQILEKTEFNGVSFNIAPVRRGDYFLGLKETLLSIGVKTLILWRTVLG</sequence>
<dbReference type="InterPro" id="IPR011251">
    <property type="entry name" value="Luciferase-like_dom"/>
</dbReference>
<dbReference type="PANTHER" id="PTHR43244:SF1">
    <property type="entry name" value="5,10-METHYLENETETRAHYDROMETHANOPTERIN REDUCTASE"/>
    <property type="match status" value="1"/>
</dbReference>
<dbReference type="InterPro" id="IPR050564">
    <property type="entry name" value="F420-G6PD/mer"/>
</dbReference>
<evidence type="ECO:0000313" key="3">
    <source>
        <dbReference type="EMBL" id="PSN83652.1"/>
    </source>
</evidence>
<dbReference type="EMBL" id="NEXC01000018">
    <property type="protein sequence ID" value="PSN83652.1"/>
    <property type="molecule type" value="Genomic_DNA"/>
</dbReference>
<accession>A0A2R6AB71</accession>